<feature type="compositionally biased region" description="Gly residues" evidence="13">
    <location>
        <begin position="867"/>
        <end position="890"/>
    </location>
</feature>
<dbReference type="PANTHER" id="PTHR12341:SF41">
    <property type="entry name" value="5'-3' EXORIBONUCLEASE 2"/>
    <property type="match status" value="1"/>
</dbReference>
<dbReference type="GO" id="GO:0004534">
    <property type="term" value="F:5'-3' RNA exonuclease activity"/>
    <property type="evidence" value="ECO:0007669"/>
    <property type="project" value="TreeGrafter"/>
</dbReference>
<evidence type="ECO:0000256" key="8">
    <source>
        <dbReference type="ARBA" id="ARBA00022801"/>
    </source>
</evidence>
<sequence>MGVPAFYRWVLEKYPKCVVDCVEQRAVVLEGERHYELLDTTGPNPNGFEVDNLYVDMNGLIHPCCHPENGDAPKTEEEMYRRVMAYVDRLVAAVRPRRVLYLAIDGVAPRAKMNQQRARRFRAAQEAEQRAEIEKEAFDYMRAMGHNVPDKQDKGWDSNVITPGTKFMSKLAKYVRFYIRDRINNNPAWKSIKVIFSDAGCPGEGEHKLMSYIRLQRAQPDYDANQHHVLHGLDADLIMLGLATHEVKFSILREEVLFGKAKYERERQQQNQTMLDANGVPSQKRKRGDFGEHDADAVASDLKPLQFLHIATLREYLQIEFEPLSRVLPFEYDFERIVDDFVFLCFFVGNDFLPHLPSLDIRDGALDFLILIYAKLLPALGGYLTDAGHVNLSRVDVILAEVGAVEDVVFQRRAMKQEENERRRKQRMTNEKKDQLAASAAKEDAVEIVKKRRVGKQALEHDKKYGGLTAEEAVKARIKETVEQQLEKYREEVQDVVRLGEPGWKTRYYTDKLKAEDIEHGGGREKVFQTYIEGLCWVMQYYYHGCPSWKWFYPFHYAPFASDLRNIDRFEIKFEEGTPFCPFEQLMGVFPAGSSHAIPKPYRWLMTEEESPIIDFYPKEIPVDPNGKAMPWLWVVLLPFIDESRLLAAMAEGNKQLTEAERKRNERYGKEIVFFHSKCPVTRTIPTAEAPEAQAESAMSGSFTGTLIYIESIYFPIGCVVPSPEKSQRYLQDVPNNQCYSFQFRPPPKLPHRCVILDDAIAPPQVLVSPNDRQISIPFFGKAHINIVDLAGGATANLTNVRHRNHHHGDSRRGDHNRRGNGGYVNNNLNVDRYGGGNGGGRPEYNQYLTNGYGNWGSQEPRNKRGQYGGNSGGHGGSRGGGGGGGGGYGNYQNYQQQPQQHGGRSSGYHQSSNYGDQGSRGYHSSYNNNQQHQGGSRSGYNSGYGQRSGYSNASSYGSSSHHQGGHAHRSGSGAPIQSAFGGSLQPTQSFSASGAAPARPSIEALKAGLRNMHQQRSQPSGGHALALHRVSPRPALHVNVRQAAESEDDELMAPLPSPSPHAHPLRGWSPVAATTSPERAHAREPASASRCPRDRVVVSPKRPLRTRDVDVERLHPTFWNRERVTALTNLPVADNSDQVPIEPHATAVLQRRIQAVQQDNRVDVPELGPDERQLAATEASQARHSVARELRVVSGLDAQLPTESALERARVRKVKKQVDPQWLKTRQDPTLRPLGPLEREEERGLYESWYELSLPDLVAGGIIFDDDDRRALNAFPAPTELWPATPLESKGTTGLPGSCFDSWSF</sequence>
<proteinExistence type="inferred from homology"/>
<evidence type="ECO:0000256" key="10">
    <source>
        <dbReference type="ARBA" id="ARBA00023015"/>
    </source>
</evidence>
<organism evidence="16 17">
    <name type="scientific">Pythium insidiosum</name>
    <name type="common">Pythiosis disease agent</name>
    <dbReference type="NCBI Taxonomy" id="114742"/>
    <lineage>
        <taxon>Eukaryota</taxon>
        <taxon>Sar</taxon>
        <taxon>Stramenopiles</taxon>
        <taxon>Oomycota</taxon>
        <taxon>Peronosporomycetes</taxon>
        <taxon>Pythiales</taxon>
        <taxon>Pythiaceae</taxon>
        <taxon>Pythium</taxon>
    </lineage>
</organism>
<dbReference type="GO" id="GO:0005634">
    <property type="term" value="C:nucleus"/>
    <property type="evidence" value="ECO:0007669"/>
    <property type="project" value="UniProtKB-SubCell"/>
</dbReference>
<dbReference type="FunFam" id="3.40.50.12390:FF:000005">
    <property type="entry name" value="5'-3' exoribonuclease 2"/>
    <property type="match status" value="1"/>
</dbReference>
<feature type="domain" description="Xrn1 helical" evidence="15">
    <location>
        <begin position="332"/>
        <end position="772"/>
    </location>
</feature>
<accession>A0AAD5Q9D5</accession>
<keyword evidence="17" id="KW-1185">Reference proteome</keyword>
<comment type="similarity">
    <text evidence="2">Belongs to the 5'-3' exonuclease family. XRN2/RAT1 subfamily.</text>
</comment>
<evidence type="ECO:0000256" key="9">
    <source>
        <dbReference type="ARBA" id="ARBA00022839"/>
    </source>
</evidence>
<evidence type="ECO:0000313" key="17">
    <source>
        <dbReference type="Proteomes" id="UP001209570"/>
    </source>
</evidence>
<comment type="caution">
    <text evidence="16">The sequence shown here is derived from an EMBL/GenBank/DDBJ whole genome shotgun (WGS) entry which is preliminary data.</text>
</comment>
<evidence type="ECO:0000256" key="7">
    <source>
        <dbReference type="ARBA" id="ARBA00022722"/>
    </source>
</evidence>
<protein>
    <recommendedName>
        <fullName evidence="3">5'-3' exoribonuclease 2</fullName>
    </recommendedName>
</protein>
<keyword evidence="4" id="KW-0806">Transcription termination</keyword>
<keyword evidence="12" id="KW-0539">Nucleus</keyword>
<dbReference type="Proteomes" id="UP001209570">
    <property type="component" value="Unassembled WGS sequence"/>
</dbReference>
<name>A0AAD5Q9D5_PYTIN</name>
<dbReference type="Pfam" id="PF03159">
    <property type="entry name" value="XRN_N"/>
    <property type="match status" value="1"/>
</dbReference>
<dbReference type="EMBL" id="JAKCXM010000117">
    <property type="protein sequence ID" value="KAJ0401827.1"/>
    <property type="molecule type" value="Genomic_DNA"/>
</dbReference>
<dbReference type="CDD" id="cd18673">
    <property type="entry name" value="PIN_XRN1-2-like"/>
    <property type="match status" value="1"/>
</dbReference>
<keyword evidence="10" id="KW-0805">Transcription regulation</keyword>
<evidence type="ECO:0000256" key="5">
    <source>
        <dbReference type="ARBA" id="ARBA00022552"/>
    </source>
</evidence>
<keyword evidence="8" id="KW-0378">Hydrolase</keyword>
<feature type="compositionally biased region" description="Polar residues" evidence="13">
    <location>
        <begin position="909"/>
        <end position="933"/>
    </location>
</feature>
<evidence type="ECO:0000256" key="12">
    <source>
        <dbReference type="ARBA" id="ARBA00023242"/>
    </source>
</evidence>
<feature type="compositionally biased region" description="Low complexity" evidence="13">
    <location>
        <begin position="934"/>
        <end position="963"/>
    </location>
</feature>
<evidence type="ECO:0000256" key="2">
    <source>
        <dbReference type="ARBA" id="ARBA00006994"/>
    </source>
</evidence>
<keyword evidence="6" id="KW-0507">mRNA processing</keyword>
<feature type="region of interest" description="Disordered" evidence="13">
    <location>
        <begin position="269"/>
        <end position="289"/>
    </location>
</feature>
<keyword evidence="11" id="KW-0804">Transcription</keyword>
<evidence type="ECO:0000256" key="3">
    <source>
        <dbReference type="ARBA" id="ARBA00013845"/>
    </source>
</evidence>
<feature type="region of interest" description="Disordered" evidence="13">
    <location>
        <begin position="803"/>
        <end position="999"/>
    </location>
</feature>
<feature type="region of interest" description="Disordered" evidence="13">
    <location>
        <begin position="419"/>
        <end position="439"/>
    </location>
</feature>
<dbReference type="GO" id="GO:0000956">
    <property type="term" value="P:nuclear-transcribed mRNA catabolic process"/>
    <property type="evidence" value="ECO:0007669"/>
    <property type="project" value="TreeGrafter"/>
</dbReference>
<keyword evidence="5" id="KW-0698">rRNA processing</keyword>
<evidence type="ECO:0000259" key="15">
    <source>
        <dbReference type="Pfam" id="PF17846"/>
    </source>
</evidence>
<evidence type="ECO:0000313" key="16">
    <source>
        <dbReference type="EMBL" id="KAJ0401827.1"/>
    </source>
</evidence>
<feature type="compositionally biased region" description="Low complexity" evidence="13">
    <location>
        <begin position="891"/>
        <end position="908"/>
    </location>
</feature>
<evidence type="ECO:0000256" key="4">
    <source>
        <dbReference type="ARBA" id="ARBA00022472"/>
    </source>
</evidence>
<evidence type="ECO:0000256" key="6">
    <source>
        <dbReference type="ARBA" id="ARBA00022664"/>
    </source>
</evidence>
<keyword evidence="7" id="KW-0540">Nuclease</keyword>
<dbReference type="GO" id="GO:0006364">
    <property type="term" value="P:rRNA processing"/>
    <property type="evidence" value="ECO:0007669"/>
    <property type="project" value="UniProtKB-KW"/>
</dbReference>
<dbReference type="Gene3D" id="1.25.40.1050">
    <property type="match status" value="1"/>
</dbReference>
<dbReference type="InterPro" id="IPR027073">
    <property type="entry name" value="5_3_exoribonuclease"/>
</dbReference>
<evidence type="ECO:0000256" key="1">
    <source>
        <dbReference type="ARBA" id="ARBA00004123"/>
    </source>
</evidence>
<evidence type="ECO:0000256" key="11">
    <source>
        <dbReference type="ARBA" id="ARBA00023163"/>
    </source>
</evidence>
<dbReference type="InterPro" id="IPR041412">
    <property type="entry name" value="Xrn1_helical"/>
</dbReference>
<dbReference type="Gene3D" id="3.40.50.12390">
    <property type="match status" value="2"/>
</dbReference>
<dbReference type="InterPro" id="IPR004859">
    <property type="entry name" value="Xrn1_N"/>
</dbReference>
<evidence type="ECO:0000256" key="13">
    <source>
        <dbReference type="SAM" id="MobiDB-lite"/>
    </source>
</evidence>
<feature type="domain" description="Xrn1 N-terminal" evidence="14">
    <location>
        <begin position="1"/>
        <end position="255"/>
    </location>
</feature>
<comment type="subcellular location">
    <subcellularLocation>
        <location evidence="1">Nucleus</location>
    </subcellularLocation>
</comment>
<dbReference type="PANTHER" id="PTHR12341">
    <property type="entry name" value="5'-&gt;3' EXORIBONUCLEASE"/>
    <property type="match status" value="1"/>
</dbReference>
<gene>
    <name evidence="16" type="ORF">P43SY_006382</name>
</gene>
<reference evidence="16" key="1">
    <citation type="submission" date="2021-12" db="EMBL/GenBank/DDBJ databases">
        <title>Prjna785345.</title>
        <authorList>
            <person name="Rujirawat T."/>
            <person name="Krajaejun T."/>
        </authorList>
    </citation>
    <scope>NUCLEOTIDE SEQUENCE</scope>
    <source>
        <strain evidence="16">Pi057C3</strain>
    </source>
</reference>
<dbReference type="GO" id="GO:0006397">
    <property type="term" value="P:mRNA processing"/>
    <property type="evidence" value="ECO:0007669"/>
    <property type="project" value="UniProtKB-KW"/>
</dbReference>
<evidence type="ECO:0000259" key="14">
    <source>
        <dbReference type="Pfam" id="PF03159"/>
    </source>
</evidence>
<feature type="compositionally biased region" description="Polar residues" evidence="13">
    <location>
        <begin position="847"/>
        <end position="860"/>
    </location>
</feature>
<dbReference type="FunFam" id="3.40.50.12390:FF:000003">
    <property type="entry name" value="5'-3' exoribonuclease"/>
    <property type="match status" value="1"/>
</dbReference>
<dbReference type="GO" id="GO:0003723">
    <property type="term" value="F:RNA binding"/>
    <property type="evidence" value="ECO:0007669"/>
    <property type="project" value="TreeGrafter"/>
</dbReference>
<dbReference type="Pfam" id="PF17846">
    <property type="entry name" value="XRN_M"/>
    <property type="match status" value="1"/>
</dbReference>
<keyword evidence="9" id="KW-0269">Exonuclease</keyword>
<dbReference type="GO" id="GO:0006353">
    <property type="term" value="P:DNA-templated transcription termination"/>
    <property type="evidence" value="ECO:0007669"/>
    <property type="project" value="UniProtKB-KW"/>
</dbReference>
<feature type="region of interest" description="Disordered" evidence="13">
    <location>
        <begin position="1044"/>
        <end position="1094"/>
    </location>
</feature>